<dbReference type="STRING" id="1121267.CCUN_0340"/>
<feature type="domain" description="GmrSD restriction endonucleases N-terminal" evidence="2">
    <location>
        <begin position="51"/>
        <end position="184"/>
    </location>
</feature>
<reference evidence="3 4" key="1">
    <citation type="submission" date="2017-04" db="EMBL/GenBank/DDBJ databases">
        <title>Complete genome sequence of the Campylobacter cuniculorum type strain LMG24588.</title>
        <authorList>
            <person name="Miller W.G."/>
            <person name="Yee E."/>
            <person name="Revez J."/>
            <person name="Bono J.L."/>
            <person name="Rossi M."/>
        </authorList>
    </citation>
    <scope>NUCLEOTIDE SEQUENCE [LARGE SCALE GENOMIC DNA]</scope>
    <source>
        <strain evidence="3 4">LMG 24588</strain>
    </source>
</reference>
<dbReference type="PANTHER" id="PTHR39639">
    <property type="entry name" value="CHROMOSOME 16, WHOLE GENOME SHOTGUN SEQUENCE"/>
    <property type="match status" value="1"/>
</dbReference>
<dbReference type="eggNOG" id="COG1479">
    <property type="taxonomic scope" value="Bacteria"/>
</dbReference>
<dbReference type="Pfam" id="PF03235">
    <property type="entry name" value="GmrSD_N"/>
    <property type="match status" value="1"/>
</dbReference>
<feature type="region of interest" description="Disordered" evidence="1">
    <location>
        <begin position="1"/>
        <end position="20"/>
    </location>
</feature>
<dbReference type="InterPro" id="IPR004919">
    <property type="entry name" value="GmrSD_N"/>
</dbReference>
<proteinExistence type="predicted"/>
<dbReference type="KEGG" id="ccun:CCUN_0340"/>
<dbReference type="Proteomes" id="UP000192902">
    <property type="component" value="Chromosome"/>
</dbReference>
<dbReference type="RefSeq" id="WP_035175647.1">
    <property type="nucleotide sequence ID" value="NZ_CP020867.1"/>
</dbReference>
<dbReference type="PANTHER" id="PTHR39639:SF1">
    <property type="entry name" value="DUF262 DOMAIN-CONTAINING PROTEIN"/>
    <property type="match status" value="1"/>
</dbReference>
<evidence type="ECO:0000259" key="2">
    <source>
        <dbReference type="Pfam" id="PF03235"/>
    </source>
</evidence>
<evidence type="ECO:0000313" key="4">
    <source>
        <dbReference type="Proteomes" id="UP000192902"/>
    </source>
</evidence>
<dbReference type="AlphaFoldDB" id="A0A1W6BV65"/>
<organism evidence="3 4">
    <name type="scientific">Campylobacter cuniculorum DSM 23162 = LMG 24588</name>
    <dbReference type="NCBI Taxonomy" id="1121267"/>
    <lineage>
        <taxon>Bacteria</taxon>
        <taxon>Pseudomonadati</taxon>
        <taxon>Campylobacterota</taxon>
        <taxon>Epsilonproteobacteria</taxon>
        <taxon>Campylobacterales</taxon>
        <taxon>Campylobacteraceae</taxon>
        <taxon>Campylobacter</taxon>
    </lineage>
</organism>
<gene>
    <name evidence="3" type="ORF">CCUN_0340</name>
</gene>
<protein>
    <recommendedName>
        <fullName evidence="2">GmrSD restriction endonucleases N-terminal domain-containing protein</fullName>
    </recommendedName>
</protein>
<evidence type="ECO:0000313" key="3">
    <source>
        <dbReference type="EMBL" id="ARJ55993.1"/>
    </source>
</evidence>
<evidence type="ECO:0000256" key="1">
    <source>
        <dbReference type="SAM" id="MobiDB-lite"/>
    </source>
</evidence>
<dbReference type="EMBL" id="CP020867">
    <property type="protein sequence ID" value="ARJ55993.1"/>
    <property type="molecule type" value="Genomic_DNA"/>
</dbReference>
<dbReference type="OrthoDB" id="9787127at2"/>
<feature type="compositionally biased region" description="Acidic residues" evidence="1">
    <location>
        <begin position="1"/>
        <end position="11"/>
    </location>
</feature>
<sequence length="369" mass="44158">MKEKEELEGEYSLDINNNENDEQTYPLENIRIEKGRMSLFEIKRRQEKGDIEISPEFQRENVWKEKQKSELIESVLMGIPIPVFYFFESKDTKIQIVDGRQRISTFIDFMNDKFELKQLNIIKDIISKKFSDLTAIQKRKIEDYQIDIYTIQPPTPEQVKFNIFDRVNRGGTQLNNQEMRNALYQGKSTELIKNLSELEIFKKATGNSIKPKRMKDRYIILRFIGFYLYFYRILPNDIQYKGNINEFLSKIMIFLNNKRDSYLIGEIEANFKRIMTFAHKNYGENIFRFNNSNENRRPINMALFESLSYLFALCYETNIIPKKEKIEKLKSEFDSSKKFIIGIDSIPSVEYRFNKVTEFFNKVKNDYKY</sequence>
<name>A0A1W6BV65_9BACT</name>
<accession>A0A1W6BV65</accession>